<feature type="non-terminal residue" evidence="1">
    <location>
        <position position="1"/>
    </location>
</feature>
<accession>A0ACC1HR83</accession>
<keyword evidence="2" id="KW-1185">Reference proteome</keyword>
<keyword evidence="1" id="KW-0012">Acyltransferase</keyword>
<dbReference type="EMBL" id="JAMZIH010001987">
    <property type="protein sequence ID" value="KAJ1677757.1"/>
    <property type="molecule type" value="Genomic_DNA"/>
</dbReference>
<protein>
    <submittedName>
        <fullName evidence="1">[acyl-carrier-protein] S-malonyltransferase</fullName>
        <ecNumber evidence="1">2.3.1.39</ecNumber>
    </submittedName>
</protein>
<evidence type="ECO:0000313" key="2">
    <source>
        <dbReference type="Proteomes" id="UP001145114"/>
    </source>
</evidence>
<dbReference type="EC" id="2.3.1.39" evidence="1"/>
<organism evidence="1 2">
    <name type="scientific">Spiromyces aspiralis</name>
    <dbReference type="NCBI Taxonomy" id="68401"/>
    <lineage>
        <taxon>Eukaryota</taxon>
        <taxon>Fungi</taxon>
        <taxon>Fungi incertae sedis</taxon>
        <taxon>Zoopagomycota</taxon>
        <taxon>Kickxellomycotina</taxon>
        <taxon>Kickxellomycetes</taxon>
        <taxon>Kickxellales</taxon>
        <taxon>Kickxellaceae</taxon>
        <taxon>Spiromyces</taxon>
    </lineage>
</organism>
<evidence type="ECO:0000313" key="1">
    <source>
        <dbReference type="EMBL" id="KAJ1677757.1"/>
    </source>
</evidence>
<dbReference type="Proteomes" id="UP001145114">
    <property type="component" value="Unassembled WGS sequence"/>
</dbReference>
<keyword evidence="1" id="KW-0808">Transferase</keyword>
<name>A0ACC1HR83_9FUNG</name>
<comment type="caution">
    <text evidence="1">The sequence shown here is derived from an EMBL/GenBank/DDBJ whole genome shotgun (WGS) entry which is preliminary data.</text>
</comment>
<gene>
    <name evidence="1" type="primary">MCT1</name>
    <name evidence="1" type="ORF">EV182_005504</name>
</gene>
<feature type="non-terminal residue" evidence="1">
    <location>
        <position position="263"/>
    </location>
</feature>
<reference evidence="1" key="1">
    <citation type="submission" date="2022-06" db="EMBL/GenBank/DDBJ databases">
        <title>Phylogenomic reconstructions and comparative analyses of Kickxellomycotina fungi.</title>
        <authorList>
            <person name="Reynolds N.K."/>
            <person name="Stajich J.E."/>
            <person name="Barry K."/>
            <person name="Grigoriev I.V."/>
            <person name="Crous P."/>
            <person name="Smith M.E."/>
        </authorList>
    </citation>
    <scope>NUCLEOTIDE SEQUENCE</scope>
    <source>
        <strain evidence="1">RSA 2271</strain>
    </source>
</reference>
<sequence>DTLNKTEHAQPAILTASIAVLRMLEHETGFKANQLCRFTMGHSLGEYTALVAAEALSLADGVRLVWFRGQKMQEAAAGLDPAMTALILRKATVNEIIDEVSKVQRAIDHELGQTDAAVRKEVVQVGNVNTSTQVTLSGTRRAVDKAIAHLHSRDLAIRAVSINVSAPFHSDLMAPAARSLKAEFERVMPFYPPTMTVISNATARPIGCHKDIGDILATQAVTTCRWLESMEYLKDQGTKRWFCVGPGSVIANMVRREYPEMIV</sequence>
<proteinExistence type="predicted"/>